<accession>A0A1X1YZ84</accession>
<dbReference type="Pfam" id="PF01796">
    <property type="entry name" value="OB_ChsH2_C"/>
    <property type="match status" value="1"/>
</dbReference>
<gene>
    <name evidence="3" type="ORF">AWC18_18760</name>
</gene>
<dbReference type="GO" id="GO:0003677">
    <property type="term" value="F:DNA binding"/>
    <property type="evidence" value="ECO:0007669"/>
    <property type="project" value="UniProtKB-KW"/>
</dbReference>
<evidence type="ECO:0000313" key="3">
    <source>
        <dbReference type="EMBL" id="ORW16418.1"/>
    </source>
</evidence>
<keyword evidence="4" id="KW-1185">Reference proteome</keyword>
<evidence type="ECO:0000313" key="4">
    <source>
        <dbReference type="Proteomes" id="UP000193108"/>
    </source>
</evidence>
<feature type="domain" description="ChsH2 C-terminal OB-fold" evidence="1">
    <location>
        <begin position="57"/>
        <end position="122"/>
    </location>
</feature>
<dbReference type="RefSeq" id="WP_085139708.1">
    <property type="nucleotide sequence ID" value="NZ_LQPI01000073.1"/>
</dbReference>
<proteinExistence type="predicted"/>
<comment type="caution">
    <text evidence="3">The sequence shown here is derived from an EMBL/GenBank/DDBJ whole genome shotgun (WGS) entry which is preliminary data.</text>
</comment>
<dbReference type="Proteomes" id="UP000193108">
    <property type="component" value="Unassembled WGS sequence"/>
</dbReference>
<organism evidence="3 4">
    <name type="scientific">Mycolicibacter nonchromogenicus</name>
    <name type="common">Mycobacterium nonchromogenicum</name>
    <dbReference type="NCBI Taxonomy" id="1782"/>
    <lineage>
        <taxon>Bacteria</taxon>
        <taxon>Bacillati</taxon>
        <taxon>Actinomycetota</taxon>
        <taxon>Actinomycetes</taxon>
        <taxon>Mycobacteriales</taxon>
        <taxon>Mycobacteriaceae</taxon>
        <taxon>Mycolicibacter</taxon>
    </lineage>
</organism>
<dbReference type="PANTHER" id="PTHR34075:SF5">
    <property type="entry name" value="BLR3430 PROTEIN"/>
    <property type="match status" value="1"/>
</dbReference>
<dbReference type="EMBL" id="LQPI01000073">
    <property type="protein sequence ID" value="ORW16418.1"/>
    <property type="molecule type" value="Genomic_DNA"/>
</dbReference>
<dbReference type="Pfam" id="PF12172">
    <property type="entry name" value="zf-ChsH2"/>
    <property type="match status" value="1"/>
</dbReference>
<evidence type="ECO:0000259" key="1">
    <source>
        <dbReference type="Pfam" id="PF01796"/>
    </source>
</evidence>
<keyword evidence="3" id="KW-0238">DNA-binding</keyword>
<evidence type="ECO:0000259" key="2">
    <source>
        <dbReference type="Pfam" id="PF12172"/>
    </source>
</evidence>
<protein>
    <submittedName>
        <fullName evidence="3">DNA-binding protein</fullName>
    </submittedName>
</protein>
<dbReference type="AlphaFoldDB" id="A0A1X1YZ84"/>
<dbReference type="InterPro" id="IPR022002">
    <property type="entry name" value="ChsH2_Znr"/>
</dbReference>
<feature type="domain" description="ChsH2 rubredoxin-like zinc ribbon" evidence="2">
    <location>
        <begin position="21"/>
        <end position="54"/>
    </location>
</feature>
<dbReference type="InterPro" id="IPR052513">
    <property type="entry name" value="Thioester_dehydratase-like"/>
</dbReference>
<dbReference type="STRING" id="1782.AWC18_18760"/>
<dbReference type="PANTHER" id="PTHR34075">
    <property type="entry name" value="BLR3430 PROTEIN"/>
    <property type="match status" value="1"/>
</dbReference>
<dbReference type="InterPro" id="IPR012340">
    <property type="entry name" value="NA-bd_OB-fold"/>
</dbReference>
<name>A0A1X1YZ84_MYCNO</name>
<sequence>MADTSIQRPVPELTGLNRPYWTAGADGVWHLQQCVDCRRLIHPPALRCPHDHGATEYVALSGRGLVESWTVNEHPFLPGFTPPYIVAFVNPVEDQRVRVLTNLVNVDAGDVVAGLPVRVSFEQHHADDDDVYIPVFEPDL</sequence>
<dbReference type="SUPFAM" id="SSF50249">
    <property type="entry name" value="Nucleic acid-binding proteins"/>
    <property type="match status" value="1"/>
</dbReference>
<reference evidence="3 4" key="1">
    <citation type="submission" date="2016-01" db="EMBL/GenBank/DDBJ databases">
        <title>The new phylogeny of the genus Mycobacterium.</title>
        <authorList>
            <person name="Tarcisio F."/>
            <person name="Conor M."/>
            <person name="Antonella G."/>
            <person name="Elisabetta G."/>
            <person name="Giulia F.S."/>
            <person name="Sara T."/>
            <person name="Anna F."/>
            <person name="Clotilde B."/>
            <person name="Roberto B."/>
            <person name="Veronica D.S."/>
            <person name="Fabio R."/>
            <person name="Monica P."/>
            <person name="Olivier J."/>
            <person name="Enrico T."/>
            <person name="Nicola S."/>
        </authorList>
    </citation>
    <scope>NUCLEOTIDE SEQUENCE [LARGE SCALE GENOMIC DNA]</scope>
    <source>
        <strain evidence="3 4">DSM 44164</strain>
    </source>
</reference>
<dbReference type="InterPro" id="IPR002878">
    <property type="entry name" value="ChsH2_C"/>
</dbReference>